<gene>
    <name evidence="2" type="ORF">BESB_038480</name>
</gene>
<dbReference type="RefSeq" id="XP_029221399.1">
    <property type="nucleotide sequence ID" value="XM_029362434.1"/>
</dbReference>
<feature type="compositionally biased region" description="Low complexity" evidence="1">
    <location>
        <begin position="42"/>
        <end position="67"/>
    </location>
</feature>
<feature type="region of interest" description="Disordered" evidence="1">
    <location>
        <begin position="38"/>
        <end position="96"/>
    </location>
</feature>
<dbReference type="EMBL" id="NWUJ01000002">
    <property type="protein sequence ID" value="PFH37390.1"/>
    <property type="molecule type" value="Genomic_DNA"/>
</dbReference>
<dbReference type="GeneID" id="40308829"/>
<evidence type="ECO:0000256" key="1">
    <source>
        <dbReference type="SAM" id="MobiDB-lite"/>
    </source>
</evidence>
<reference evidence="2 3" key="1">
    <citation type="submission" date="2017-09" db="EMBL/GenBank/DDBJ databases">
        <title>Genome sequencing of Besnoitia besnoiti strain Bb-Ger1.</title>
        <authorList>
            <person name="Schares G."/>
            <person name="Venepally P."/>
            <person name="Lorenzi H.A."/>
        </authorList>
    </citation>
    <scope>NUCLEOTIDE SEQUENCE [LARGE SCALE GENOMIC DNA]</scope>
    <source>
        <strain evidence="2 3">Bb-Ger1</strain>
    </source>
</reference>
<sequence length="241" mass="26175">MQAADRERFVPRVGKWEGRVNRRAEAELRERLRSLNRGRGDSLVGSMSWRSSVSGASSAGRSAESLAVSLRRRDGEGSSAEDGELGSATELPLAPGGYADEEVDAAALAEAATDENTCAELAWKEMSTQGDFGHALVAAAAQSTRLNTELRELVGQFQAHVTEDRQTLLELDRRIAALSPVEDDDEEEAPIDVPAPKKAASRSVSLVASKRDMFEKKATTAVFTGQLRTKKVSSWLSKMRR</sequence>
<keyword evidence="3" id="KW-1185">Reference proteome</keyword>
<dbReference type="AlphaFoldDB" id="A0A2A9MNS8"/>
<evidence type="ECO:0000313" key="2">
    <source>
        <dbReference type="EMBL" id="PFH37390.1"/>
    </source>
</evidence>
<proteinExistence type="predicted"/>
<protein>
    <submittedName>
        <fullName evidence="2">Uncharacterized protein</fullName>
    </submittedName>
</protein>
<organism evidence="2 3">
    <name type="scientific">Besnoitia besnoiti</name>
    <name type="common">Apicomplexan protozoan</name>
    <dbReference type="NCBI Taxonomy" id="94643"/>
    <lineage>
        <taxon>Eukaryota</taxon>
        <taxon>Sar</taxon>
        <taxon>Alveolata</taxon>
        <taxon>Apicomplexa</taxon>
        <taxon>Conoidasida</taxon>
        <taxon>Coccidia</taxon>
        <taxon>Eucoccidiorida</taxon>
        <taxon>Eimeriorina</taxon>
        <taxon>Sarcocystidae</taxon>
        <taxon>Besnoitia</taxon>
    </lineage>
</organism>
<comment type="caution">
    <text evidence="2">The sequence shown here is derived from an EMBL/GenBank/DDBJ whole genome shotgun (WGS) entry which is preliminary data.</text>
</comment>
<accession>A0A2A9MNS8</accession>
<dbReference type="Proteomes" id="UP000224006">
    <property type="component" value="Chromosome II"/>
</dbReference>
<evidence type="ECO:0000313" key="3">
    <source>
        <dbReference type="Proteomes" id="UP000224006"/>
    </source>
</evidence>
<name>A0A2A9MNS8_BESBE</name>
<dbReference type="VEuPathDB" id="ToxoDB:BESB_038480"/>
<dbReference type="KEGG" id="bbes:BESB_038480"/>